<organism evidence="1 2">
    <name type="scientific">Shinella yambaruensis</name>
    <dbReference type="NCBI Taxonomy" id="415996"/>
    <lineage>
        <taxon>Bacteria</taxon>
        <taxon>Pseudomonadati</taxon>
        <taxon>Pseudomonadota</taxon>
        <taxon>Alphaproteobacteria</taxon>
        <taxon>Hyphomicrobiales</taxon>
        <taxon>Rhizobiaceae</taxon>
        <taxon>Shinella</taxon>
    </lineage>
</organism>
<dbReference type="Proteomes" id="UP001156702">
    <property type="component" value="Unassembled WGS sequence"/>
</dbReference>
<sequence length="72" mass="7963">MVTLASIEPLLPESNRDLEDLTIELTSAASRFAARLHPLMRASVGDLVRSMNFYYSNLIEGHNTLPVPGHGR</sequence>
<gene>
    <name evidence="1" type="ORF">GCM10007923_41330</name>
</gene>
<name>A0ABQ5ZJD3_9HYPH</name>
<evidence type="ECO:0000313" key="1">
    <source>
        <dbReference type="EMBL" id="GLR52918.1"/>
    </source>
</evidence>
<keyword evidence="2" id="KW-1185">Reference proteome</keyword>
<comment type="caution">
    <text evidence="1">The sequence shown here is derived from an EMBL/GenBank/DDBJ whole genome shotgun (WGS) entry which is preliminary data.</text>
</comment>
<protein>
    <submittedName>
        <fullName evidence="1">Uncharacterized protein</fullName>
    </submittedName>
</protein>
<accession>A0ABQ5ZJD3</accession>
<proteinExistence type="predicted"/>
<evidence type="ECO:0000313" key="2">
    <source>
        <dbReference type="Proteomes" id="UP001156702"/>
    </source>
</evidence>
<dbReference type="EMBL" id="BSOP01000034">
    <property type="protein sequence ID" value="GLR52918.1"/>
    <property type="molecule type" value="Genomic_DNA"/>
</dbReference>
<reference evidence="2" key="1">
    <citation type="journal article" date="2019" name="Int. J. Syst. Evol. Microbiol.">
        <title>The Global Catalogue of Microorganisms (GCM) 10K type strain sequencing project: providing services to taxonomists for standard genome sequencing and annotation.</title>
        <authorList>
            <consortium name="The Broad Institute Genomics Platform"/>
            <consortium name="The Broad Institute Genome Sequencing Center for Infectious Disease"/>
            <person name="Wu L."/>
            <person name="Ma J."/>
        </authorList>
    </citation>
    <scope>NUCLEOTIDE SEQUENCE [LARGE SCALE GENOMIC DNA]</scope>
    <source>
        <strain evidence="2">NBRC 102122</strain>
    </source>
</reference>